<keyword evidence="3" id="KW-1185">Reference proteome</keyword>
<name>A0A2P9AND9_9HYPH</name>
<gene>
    <name evidence="2" type="ORF">BQ8482_300041</name>
</gene>
<sequence length="209" mass="22198">MILQATNVPSYNVSAQLLAAMLRKIGVNAELAPSDWGDIVTRRAKKDPVEKAVGASSSRTGRTTRSALRCGTCRRPEHAIAAYIRMISTLALRGSSQGGARRRRHARTAETKRTAANSVCTLGVLGLWSSRLRVALHKSGPPLGGGADGRSSGAGSDDDEEFVFAAGSWLGGDVCGRSARMGGSEAPVCRRRQRRDLEAARLTANIQRG</sequence>
<dbReference type="EMBL" id="FUIG01000038">
    <property type="protein sequence ID" value="SJM32670.1"/>
    <property type="molecule type" value="Genomic_DNA"/>
</dbReference>
<evidence type="ECO:0000256" key="1">
    <source>
        <dbReference type="SAM" id="MobiDB-lite"/>
    </source>
</evidence>
<accession>A0A2P9AND9</accession>
<dbReference type="AlphaFoldDB" id="A0A2P9AND9"/>
<protein>
    <submittedName>
        <fullName evidence="2">Uncharacterized protein</fullName>
    </submittedName>
</protein>
<evidence type="ECO:0000313" key="3">
    <source>
        <dbReference type="Proteomes" id="UP000245698"/>
    </source>
</evidence>
<organism evidence="2 3">
    <name type="scientific">Mesorhizobium delmotii</name>
    <dbReference type="NCBI Taxonomy" id="1631247"/>
    <lineage>
        <taxon>Bacteria</taxon>
        <taxon>Pseudomonadati</taxon>
        <taxon>Pseudomonadota</taxon>
        <taxon>Alphaproteobacteria</taxon>
        <taxon>Hyphomicrobiales</taxon>
        <taxon>Phyllobacteriaceae</taxon>
        <taxon>Mesorhizobium</taxon>
    </lineage>
</organism>
<feature type="compositionally biased region" description="Low complexity" evidence="1">
    <location>
        <begin position="54"/>
        <end position="66"/>
    </location>
</feature>
<evidence type="ECO:0000313" key="2">
    <source>
        <dbReference type="EMBL" id="SJM32670.1"/>
    </source>
</evidence>
<feature type="region of interest" description="Disordered" evidence="1">
    <location>
        <begin position="47"/>
        <end position="66"/>
    </location>
</feature>
<proteinExistence type="predicted"/>
<dbReference type="Proteomes" id="UP000245698">
    <property type="component" value="Unassembled WGS sequence"/>
</dbReference>
<reference evidence="3" key="1">
    <citation type="submission" date="2016-12" db="EMBL/GenBank/DDBJ databases">
        <authorList>
            <person name="Brunel B."/>
        </authorList>
    </citation>
    <scope>NUCLEOTIDE SEQUENCE [LARGE SCALE GENOMIC DNA]</scope>
</reference>